<keyword evidence="5" id="KW-0297">G-protein coupled receptor</keyword>
<dbReference type="GeneID" id="109478451"/>
<dbReference type="FunFam" id="1.20.1070.10:FF:000060">
    <property type="entry name" value="Somatostatin receptor type 1"/>
    <property type="match status" value="1"/>
</dbReference>
<dbReference type="OrthoDB" id="6076970at2759"/>
<dbReference type="PANTHER" id="PTHR24229:SF112">
    <property type="entry name" value="CHEMOKINE-LIKE RECEPTOR 1"/>
    <property type="match status" value="1"/>
</dbReference>
<organism evidence="15 16">
    <name type="scientific">Branchiostoma belcheri</name>
    <name type="common">Amphioxus</name>
    <dbReference type="NCBI Taxonomy" id="7741"/>
    <lineage>
        <taxon>Eukaryota</taxon>
        <taxon>Metazoa</taxon>
        <taxon>Chordata</taxon>
        <taxon>Cephalochordata</taxon>
        <taxon>Leptocardii</taxon>
        <taxon>Amphioxiformes</taxon>
        <taxon>Branchiostomatidae</taxon>
        <taxon>Branchiostoma</taxon>
    </lineage>
</organism>
<name>A0A6P4ZFL8_BRABE</name>
<evidence type="ECO:0000256" key="8">
    <source>
        <dbReference type="ARBA" id="ARBA00023157"/>
    </source>
</evidence>
<feature type="transmembrane region" description="Helical" evidence="13">
    <location>
        <begin position="281"/>
        <end position="303"/>
    </location>
</feature>
<dbReference type="GO" id="GO:0042923">
    <property type="term" value="F:neuropeptide binding"/>
    <property type="evidence" value="ECO:0007669"/>
    <property type="project" value="TreeGrafter"/>
</dbReference>
<dbReference type="RefSeq" id="XP_019635543.1">
    <property type="nucleotide sequence ID" value="XM_019779984.1"/>
</dbReference>
<keyword evidence="6 13" id="KW-0472">Membrane</keyword>
<dbReference type="PRINTS" id="PR00237">
    <property type="entry name" value="GPCRRHODOPSN"/>
</dbReference>
<dbReference type="InterPro" id="IPR009150">
    <property type="entry name" value="Neuropept_B/W_rcpt"/>
</dbReference>
<evidence type="ECO:0000256" key="10">
    <source>
        <dbReference type="ARBA" id="ARBA00023180"/>
    </source>
</evidence>
<evidence type="ECO:0000256" key="11">
    <source>
        <dbReference type="ARBA" id="ARBA00023224"/>
    </source>
</evidence>
<dbReference type="PANTHER" id="PTHR24229">
    <property type="entry name" value="NEUROPEPTIDES RECEPTOR"/>
    <property type="match status" value="1"/>
</dbReference>
<dbReference type="PRINTS" id="PR01855">
    <property type="entry name" value="NRPEPTIDEWR"/>
</dbReference>
<dbReference type="GO" id="GO:0043005">
    <property type="term" value="C:neuron projection"/>
    <property type="evidence" value="ECO:0007669"/>
    <property type="project" value="TreeGrafter"/>
</dbReference>
<dbReference type="Proteomes" id="UP000515135">
    <property type="component" value="Unplaced"/>
</dbReference>
<comment type="subcellular location">
    <subcellularLocation>
        <location evidence="1">Cell membrane</location>
        <topology evidence="1">Multi-pass membrane protein</topology>
    </subcellularLocation>
</comment>
<keyword evidence="9" id="KW-0675">Receptor</keyword>
<evidence type="ECO:0000313" key="15">
    <source>
        <dbReference type="Proteomes" id="UP000515135"/>
    </source>
</evidence>
<keyword evidence="8" id="KW-1015">Disulfide bond</keyword>
<dbReference type="SUPFAM" id="SSF81321">
    <property type="entry name" value="Family A G protein-coupled receptor-like"/>
    <property type="match status" value="1"/>
</dbReference>
<dbReference type="Pfam" id="PF00001">
    <property type="entry name" value="7tm_1"/>
    <property type="match status" value="1"/>
</dbReference>
<evidence type="ECO:0000256" key="12">
    <source>
        <dbReference type="ARBA" id="ARBA00023288"/>
    </source>
</evidence>
<dbReference type="PROSITE" id="PS50262">
    <property type="entry name" value="G_PROTEIN_RECEP_F1_2"/>
    <property type="match status" value="1"/>
</dbReference>
<dbReference type="AlphaFoldDB" id="A0A6P4ZFL8"/>
<dbReference type="CDD" id="cd14970">
    <property type="entry name" value="7tmA_Opioid_R-like"/>
    <property type="match status" value="1"/>
</dbReference>
<evidence type="ECO:0000256" key="13">
    <source>
        <dbReference type="SAM" id="Phobius"/>
    </source>
</evidence>
<evidence type="ECO:0000256" key="7">
    <source>
        <dbReference type="ARBA" id="ARBA00023139"/>
    </source>
</evidence>
<feature type="transmembrane region" description="Helical" evidence="13">
    <location>
        <begin position="66"/>
        <end position="90"/>
    </location>
</feature>
<accession>A0A6P4ZFL8</accession>
<keyword evidence="15" id="KW-1185">Reference proteome</keyword>
<keyword evidence="10" id="KW-0325">Glycoprotein</keyword>
<evidence type="ECO:0000256" key="1">
    <source>
        <dbReference type="ARBA" id="ARBA00004651"/>
    </source>
</evidence>
<evidence type="ECO:0000256" key="2">
    <source>
        <dbReference type="ARBA" id="ARBA00022475"/>
    </source>
</evidence>
<evidence type="ECO:0000313" key="16">
    <source>
        <dbReference type="RefSeq" id="XP_019635543.1"/>
    </source>
</evidence>
<keyword evidence="12" id="KW-0449">Lipoprotein</keyword>
<feature type="transmembrane region" description="Helical" evidence="13">
    <location>
        <begin position="143"/>
        <end position="163"/>
    </location>
</feature>
<feature type="transmembrane region" description="Helical" evidence="13">
    <location>
        <begin position="34"/>
        <end position="54"/>
    </location>
</feature>
<feature type="transmembrane region" description="Helical" evidence="13">
    <location>
        <begin position="102"/>
        <end position="123"/>
    </location>
</feature>
<sequence length="377" mass="41600">MDNATAGNWSFANGTDGFYVPPPDAVTAIVGPTVYGLVTAVGLVGNLLVIYTLLGHTKMQDATNFYILNLALADTLFMLGIPFISASSAMERWVFGRTMCKIVLSMDALNMFNSVFNVAVLSVDRYLAIVCAASHPHLRRPRVAVAVSLSVWAAGLLLTVPVMTVSDTVPMGDGNDMCMLDWPAENALVWYKAFTSYMFIMGFVIPLAVTSASYLLVVRHLKQRVPANNAAVAEASNRVRTKVTQTVFALIVTFVICWLPFHVCQLVNLASDLQPTPVIAAVFHVAMVMSYGNSCANPVLYVFTSQKFRQSLRAALRLTPRDHAAERASYYLHTRDQDAARRRRDRDVFFQEENQVNLHDHAALHSAPQVVMYETSV</sequence>
<evidence type="ECO:0000259" key="14">
    <source>
        <dbReference type="PROSITE" id="PS50262"/>
    </source>
</evidence>
<protein>
    <submittedName>
        <fullName evidence="16">Somatostatin receptor type 5-like</fullName>
    </submittedName>
</protein>
<reference evidence="16" key="1">
    <citation type="submission" date="2025-08" db="UniProtKB">
        <authorList>
            <consortium name="RefSeq"/>
        </authorList>
    </citation>
    <scope>IDENTIFICATION</scope>
    <source>
        <tissue evidence="16">Gonad</tissue>
    </source>
</reference>
<keyword evidence="2" id="KW-1003">Cell membrane</keyword>
<gene>
    <name evidence="16" type="primary">LOC109478451</name>
</gene>
<feature type="transmembrane region" description="Helical" evidence="13">
    <location>
        <begin position="243"/>
        <end position="261"/>
    </location>
</feature>
<keyword evidence="11" id="KW-0807">Transducer</keyword>
<proteinExistence type="predicted"/>
<evidence type="ECO:0000256" key="9">
    <source>
        <dbReference type="ARBA" id="ARBA00023170"/>
    </source>
</evidence>
<evidence type="ECO:0000256" key="3">
    <source>
        <dbReference type="ARBA" id="ARBA00022692"/>
    </source>
</evidence>
<dbReference type="InterPro" id="IPR000276">
    <property type="entry name" value="GPCR_Rhodpsn"/>
</dbReference>
<dbReference type="Gene3D" id="1.20.1070.10">
    <property type="entry name" value="Rhodopsin 7-helix transmembrane proteins"/>
    <property type="match status" value="1"/>
</dbReference>
<keyword evidence="3 13" id="KW-0812">Transmembrane</keyword>
<dbReference type="GO" id="GO:0005886">
    <property type="term" value="C:plasma membrane"/>
    <property type="evidence" value="ECO:0007669"/>
    <property type="project" value="UniProtKB-SubCell"/>
</dbReference>
<dbReference type="GO" id="GO:0008188">
    <property type="term" value="F:neuropeptide receptor activity"/>
    <property type="evidence" value="ECO:0007669"/>
    <property type="project" value="InterPro"/>
</dbReference>
<keyword evidence="7" id="KW-0564">Palmitate</keyword>
<feature type="transmembrane region" description="Helical" evidence="13">
    <location>
        <begin position="197"/>
        <end position="217"/>
    </location>
</feature>
<dbReference type="KEGG" id="bbel:109478451"/>
<keyword evidence="4 13" id="KW-1133">Transmembrane helix</keyword>
<feature type="domain" description="G-protein coupled receptors family 1 profile" evidence="14">
    <location>
        <begin position="45"/>
        <end position="301"/>
    </location>
</feature>
<dbReference type="InterPro" id="IPR017452">
    <property type="entry name" value="GPCR_Rhodpsn_7TM"/>
</dbReference>
<evidence type="ECO:0000256" key="6">
    <source>
        <dbReference type="ARBA" id="ARBA00023136"/>
    </source>
</evidence>
<evidence type="ECO:0000256" key="4">
    <source>
        <dbReference type="ARBA" id="ARBA00022989"/>
    </source>
</evidence>
<evidence type="ECO:0000256" key="5">
    <source>
        <dbReference type="ARBA" id="ARBA00023040"/>
    </source>
</evidence>